<dbReference type="InterPro" id="IPR036866">
    <property type="entry name" value="RibonucZ/Hydroxyglut_hydro"/>
</dbReference>
<dbReference type="SUPFAM" id="SSF56281">
    <property type="entry name" value="Metallo-hydrolase/oxidoreductase"/>
    <property type="match status" value="2"/>
</dbReference>
<keyword evidence="5" id="KW-0819">tRNA processing</keyword>
<dbReference type="InterPro" id="IPR001279">
    <property type="entry name" value="Metallo-B-lactamas"/>
</dbReference>
<feature type="region of interest" description="Disordered" evidence="11">
    <location>
        <begin position="229"/>
        <end position="262"/>
    </location>
</feature>
<evidence type="ECO:0000259" key="13">
    <source>
        <dbReference type="Pfam" id="PF13691"/>
    </source>
</evidence>
<dbReference type="CDD" id="cd07718">
    <property type="entry name" value="RNaseZ_ELAC1_ELAC2-C-term-like_MBL-fold"/>
    <property type="match status" value="1"/>
</dbReference>
<dbReference type="PANTHER" id="PTHR12553">
    <property type="entry name" value="ZINC PHOSPHODIESTERASE ELAC PROTEIN 2"/>
    <property type="match status" value="1"/>
</dbReference>
<evidence type="ECO:0000256" key="2">
    <source>
        <dbReference type="ARBA" id="ARBA00001947"/>
    </source>
</evidence>
<dbReference type="OrthoDB" id="527344at2759"/>
<comment type="catalytic activity">
    <reaction evidence="1">
        <text>Endonucleolytic cleavage of RNA, removing extra 3' nucleotides from tRNA precursor, generating 3' termini of tRNAs. A 3'-hydroxy group is left at the tRNA terminus and a 5'-phosphoryl group is left at the trailer molecule.</text>
        <dbReference type="EC" id="3.1.26.11"/>
    </reaction>
</comment>
<evidence type="ECO:0000256" key="1">
    <source>
        <dbReference type="ARBA" id="ARBA00000402"/>
    </source>
</evidence>
<dbReference type="AlphaFoldDB" id="A0A4V3XDL5"/>
<reference evidence="14 15" key="1">
    <citation type="submission" date="2019-02" db="EMBL/GenBank/DDBJ databases">
        <title>Genome sequencing of the rare red list fungi Bondarzewia mesenterica.</title>
        <authorList>
            <person name="Buettner E."/>
            <person name="Kellner H."/>
        </authorList>
    </citation>
    <scope>NUCLEOTIDE SEQUENCE [LARGE SCALE GENOMIC DNA]</scope>
    <source>
        <strain evidence="14 15">DSM 108281</strain>
    </source>
</reference>
<evidence type="ECO:0000256" key="7">
    <source>
        <dbReference type="ARBA" id="ARBA00022723"/>
    </source>
</evidence>
<feature type="domain" description="tRNase Z endonuclease" evidence="13">
    <location>
        <begin position="6"/>
        <end position="65"/>
    </location>
</feature>
<dbReference type="GO" id="GO:1990180">
    <property type="term" value="P:mitochondrial tRNA 3'-end processing"/>
    <property type="evidence" value="ECO:0007669"/>
    <property type="project" value="TreeGrafter"/>
</dbReference>
<name>A0A4V3XDL5_9AGAM</name>
<feature type="domain" description="Metallo-beta-lactamase" evidence="12">
    <location>
        <begin position="610"/>
        <end position="838"/>
    </location>
</feature>
<keyword evidence="7" id="KW-0479">Metal-binding</keyword>
<organism evidence="14 15">
    <name type="scientific">Bondarzewia mesenterica</name>
    <dbReference type="NCBI Taxonomy" id="1095465"/>
    <lineage>
        <taxon>Eukaryota</taxon>
        <taxon>Fungi</taxon>
        <taxon>Dikarya</taxon>
        <taxon>Basidiomycota</taxon>
        <taxon>Agaricomycotina</taxon>
        <taxon>Agaricomycetes</taxon>
        <taxon>Russulales</taxon>
        <taxon>Bondarzewiaceae</taxon>
        <taxon>Bondarzewia</taxon>
    </lineage>
</organism>
<evidence type="ECO:0000256" key="4">
    <source>
        <dbReference type="ARBA" id="ARBA00012477"/>
    </source>
</evidence>
<dbReference type="EMBL" id="SGPL01000586">
    <property type="protein sequence ID" value="THH10213.1"/>
    <property type="molecule type" value="Genomic_DNA"/>
</dbReference>
<evidence type="ECO:0000256" key="6">
    <source>
        <dbReference type="ARBA" id="ARBA00022722"/>
    </source>
</evidence>
<dbReference type="Gene3D" id="3.60.15.10">
    <property type="entry name" value="Ribonuclease Z/Hydroxyacylglutathione hydrolase-like"/>
    <property type="match status" value="2"/>
</dbReference>
<evidence type="ECO:0000256" key="10">
    <source>
        <dbReference type="ARBA" id="ARBA00022833"/>
    </source>
</evidence>
<protein>
    <recommendedName>
        <fullName evidence="4">ribonuclease Z</fullName>
        <ecNumber evidence="4">3.1.26.11</ecNumber>
    </recommendedName>
</protein>
<evidence type="ECO:0000256" key="5">
    <source>
        <dbReference type="ARBA" id="ARBA00022694"/>
    </source>
</evidence>
<dbReference type="GO" id="GO:0042781">
    <property type="term" value="F:3'-tRNA processing endoribonuclease activity"/>
    <property type="evidence" value="ECO:0007669"/>
    <property type="project" value="UniProtKB-EC"/>
</dbReference>
<keyword evidence="10" id="KW-0862">Zinc</keyword>
<dbReference type="Pfam" id="PF13691">
    <property type="entry name" value="Lactamase_B_4"/>
    <property type="match status" value="1"/>
</dbReference>
<keyword evidence="9" id="KW-0378">Hydrolase</keyword>
<dbReference type="InterPro" id="IPR027794">
    <property type="entry name" value="tRNase_Z_dom"/>
</dbReference>
<evidence type="ECO:0000313" key="14">
    <source>
        <dbReference type="EMBL" id="THH10213.1"/>
    </source>
</evidence>
<dbReference type="EC" id="3.1.26.11" evidence="4"/>
<keyword evidence="6" id="KW-0540">Nuclease</keyword>
<feature type="region of interest" description="Disordered" evidence="11">
    <location>
        <begin position="163"/>
        <end position="196"/>
    </location>
</feature>
<evidence type="ECO:0000313" key="15">
    <source>
        <dbReference type="Proteomes" id="UP000310158"/>
    </source>
</evidence>
<dbReference type="GO" id="GO:0046872">
    <property type="term" value="F:metal ion binding"/>
    <property type="evidence" value="ECO:0007669"/>
    <property type="project" value="UniProtKB-KW"/>
</dbReference>
<evidence type="ECO:0000259" key="12">
    <source>
        <dbReference type="Pfam" id="PF12706"/>
    </source>
</evidence>
<dbReference type="GO" id="GO:0005739">
    <property type="term" value="C:mitochondrion"/>
    <property type="evidence" value="ECO:0007669"/>
    <property type="project" value="TreeGrafter"/>
</dbReference>
<proteinExistence type="inferred from homology"/>
<feature type="compositionally biased region" description="Basic residues" evidence="11">
    <location>
        <begin position="232"/>
        <end position="244"/>
    </location>
</feature>
<accession>A0A4V3XDL5</accession>
<sequence>MNWSTSVITTQSSDTEPTVIITFDSAKYIFNTGENSTRAVLQSRRGWKKVKGLFLTQVGTKRTGGLTGMVMSIADSAARKVDVVGPSGILHLIASMRLYTFRSTLSLNSVEVVPKQIEPYTDPAPTFADENITVYSIPIIPTTDEVVDTMPVIEDVPMASEVGLSLKRKRDPSPDAPSKRAPPSEPVEPPSLLDRFRDNSRLDVSSLVGAEAQEWRRLVVDHMFTWTEPPPRLRKFQPKGKKGKQNQQNNDEAVSAPSSLPQVPHWAEEAGVGATASQSRRAKGSFNPAGSYAKLPTFSDPSPGSALAYVVVGPRVRGRFDAERAEELGLQGPLRGRVARGETVSYMVDDGNGGQVERTVRPEDCVGDSECPGIVIVLDVPSPDHVPSLASSFNTPFYSVFRSKAQEDAKKYNVHAIYHLLGDGVLEDERYKAFMNGFADHTHHLVASRQHGNDPLTFTSAGLSQLRLNRLDPEVFSLPKYQVAQKKEPCPYVHSRSLIPSLPANTAYMHANTVVEMRPVRAPILESFFEEQDVFHPVVTNPGPIALPSATRGRFTHAQKFVRDGLAAREGMEPQPGDDLVVLPLGTSSAVASRYRNVSSILVQIPGRGNMLLDAGEGTWGQLVRFFGTDESQIDNVWDVLRNLKCIYISHAHADHHAGLAKILAMRKTLNPAPTEPLYLVALYPIHLYLREQTEVEDLGLSDSPVSTNGVIPILNDVLSAKSRTTYDSGIANQHGWKDPLNSRLAGEALCDFLGLQSLSTVEVKHRTRAFGLIMTSRDGWRIVYSGDTMPCHNLVQAGDGATLLIHEATMGDDQQDMAHQKAHSTVSQAISIGRQYVPFFTFTFHFALTAFVTSTG</sequence>
<dbReference type="PANTHER" id="PTHR12553:SF49">
    <property type="entry name" value="ZINC PHOSPHODIESTERASE ELAC PROTEIN 2"/>
    <property type="match status" value="1"/>
</dbReference>
<keyword evidence="15" id="KW-1185">Reference proteome</keyword>
<evidence type="ECO:0000256" key="3">
    <source>
        <dbReference type="ARBA" id="ARBA00007823"/>
    </source>
</evidence>
<evidence type="ECO:0000256" key="11">
    <source>
        <dbReference type="SAM" id="MobiDB-lite"/>
    </source>
</evidence>
<evidence type="ECO:0000256" key="8">
    <source>
        <dbReference type="ARBA" id="ARBA00022759"/>
    </source>
</evidence>
<keyword evidence="8" id="KW-0255">Endonuclease</keyword>
<dbReference type="Proteomes" id="UP000310158">
    <property type="component" value="Unassembled WGS sequence"/>
</dbReference>
<dbReference type="InterPro" id="IPR047151">
    <property type="entry name" value="RNZ2-like"/>
</dbReference>
<comment type="caution">
    <text evidence="14">The sequence shown here is derived from an EMBL/GenBank/DDBJ whole genome shotgun (WGS) entry which is preliminary data.</text>
</comment>
<comment type="cofactor">
    <cofactor evidence="2">
        <name>Zn(2+)</name>
        <dbReference type="ChEBI" id="CHEBI:29105"/>
    </cofactor>
</comment>
<dbReference type="Pfam" id="PF12706">
    <property type="entry name" value="Lactamase_B_2"/>
    <property type="match status" value="1"/>
</dbReference>
<gene>
    <name evidence="14" type="ORF">EW146_g8446</name>
</gene>
<comment type="similarity">
    <text evidence="3">Belongs to the RNase Z family.</text>
</comment>
<evidence type="ECO:0000256" key="9">
    <source>
        <dbReference type="ARBA" id="ARBA00022801"/>
    </source>
</evidence>